<name>A0A2S8F4B6_9BACT</name>
<comment type="caution">
    <text evidence="1">The sequence shown here is derived from an EMBL/GenBank/DDBJ whole genome shotgun (WGS) entry which is preliminary data.</text>
</comment>
<dbReference type="EMBL" id="PUIB01000028">
    <property type="protein sequence ID" value="PQO26980.1"/>
    <property type="molecule type" value="Genomic_DNA"/>
</dbReference>
<reference evidence="1 2" key="1">
    <citation type="submission" date="2018-02" db="EMBL/GenBank/DDBJ databases">
        <title>Comparative genomes isolates from brazilian mangrove.</title>
        <authorList>
            <person name="Araujo J.E."/>
            <person name="Taketani R.G."/>
            <person name="Silva M.C.P."/>
            <person name="Loureco M.V."/>
            <person name="Andreote F.D."/>
        </authorList>
    </citation>
    <scope>NUCLEOTIDE SEQUENCE [LARGE SCALE GENOMIC DNA]</scope>
    <source>
        <strain evidence="1 2">NAP PRIS-MGV</strain>
    </source>
</reference>
<dbReference type="Proteomes" id="UP000239388">
    <property type="component" value="Unassembled WGS sequence"/>
</dbReference>
<sequence length="391" mass="44904">MELANGGQLNATPVHDSERAAKGQVELELAGFGTVVVEKEKVLRIENPQVSEDAYFDQASQFADTVEDQWKLAQWCNQNGLARCFQRHAHRVLQLDPNFAPARFALGYQQRSGQWVSQEEIQRERGYIRHDGKWMTVQEAALATAREKHEQDLIDWAIRLRRWRQQLGKSNAPEVQIDFENETNPDMVPGLISLLGDESNSSLIELYIRVLGRLDSPRARTFLMENAVFQNNPNHRLLCQKEVLRFKDPRMVEFYTGLLQSYDNTIVNRTAEILAQLDYPSAIAPLAGALQTRHLAPHSARHTYFYTSIQPDHYFDISGPRDSYRSLTLQQFLSRSNNAYDTVWVQNHGVRQALIAICDGEDFGFEPASWKAWYKKAYAPESPTIRLSRDH</sequence>
<accession>A0A2S8F4B6</accession>
<evidence type="ECO:0000313" key="2">
    <source>
        <dbReference type="Proteomes" id="UP000239388"/>
    </source>
</evidence>
<organism evidence="1 2">
    <name type="scientific">Blastopirellula marina</name>
    <dbReference type="NCBI Taxonomy" id="124"/>
    <lineage>
        <taxon>Bacteria</taxon>
        <taxon>Pseudomonadati</taxon>
        <taxon>Planctomycetota</taxon>
        <taxon>Planctomycetia</taxon>
        <taxon>Pirellulales</taxon>
        <taxon>Pirellulaceae</taxon>
        <taxon>Blastopirellula</taxon>
    </lineage>
</organism>
<proteinExistence type="predicted"/>
<gene>
    <name evidence="1" type="ORF">C5Y98_27365</name>
</gene>
<dbReference type="InterPro" id="IPR011989">
    <property type="entry name" value="ARM-like"/>
</dbReference>
<dbReference type="AlphaFoldDB" id="A0A2S8F4B6"/>
<protein>
    <submittedName>
        <fullName evidence="1">Uncharacterized protein</fullName>
    </submittedName>
</protein>
<dbReference type="Gene3D" id="1.25.10.10">
    <property type="entry name" value="Leucine-rich Repeat Variant"/>
    <property type="match status" value="1"/>
</dbReference>
<evidence type="ECO:0000313" key="1">
    <source>
        <dbReference type="EMBL" id="PQO26980.1"/>
    </source>
</evidence>